<dbReference type="OrthoDB" id="9553538at2"/>
<organism evidence="1 2">
    <name type="scientific">Ktedonobacter racemifer DSM 44963</name>
    <dbReference type="NCBI Taxonomy" id="485913"/>
    <lineage>
        <taxon>Bacteria</taxon>
        <taxon>Bacillati</taxon>
        <taxon>Chloroflexota</taxon>
        <taxon>Ktedonobacteria</taxon>
        <taxon>Ktedonobacterales</taxon>
        <taxon>Ktedonobacteraceae</taxon>
        <taxon>Ktedonobacter</taxon>
    </lineage>
</organism>
<comment type="caution">
    <text evidence="1">The sequence shown here is derived from an EMBL/GenBank/DDBJ whole genome shotgun (WGS) entry which is preliminary data.</text>
</comment>
<accession>D6U371</accession>
<gene>
    <name evidence="1" type="ORF">Krac_1750</name>
</gene>
<name>D6U371_KTERA</name>
<reference evidence="1 2" key="1">
    <citation type="journal article" date="2011" name="Stand. Genomic Sci.">
        <title>Non-contiguous finished genome sequence and contextual data of the filamentous soil bacterium Ktedonobacter racemifer type strain (SOSP1-21).</title>
        <authorList>
            <person name="Chang Y.J."/>
            <person name="Land M."/>
            <person name="Hauser L."/>
            <person name="Chertkov O."/>
            <person name="Del Rio T.G."/>
            <person name="Nolan M."/>
            <person name="Copeland A."/>
            <person name="Tice H."/>
            <person name="Cheng J.F."/>
            <person name="Lucas S."/>
            <person name="Han C."/>
            <person name="Goodwin L."/>
            <person name="Pitluck S."/>
            <person name="Ivanova N."/>
            <person name="Ovchinikova G."/>
            <person name="Pati A."/>
            <person name="Chen A."/>
            <person name="Palaniappan K."/>
            <person name="Mavromatis K."/>
            <person name="Liolios K."/>
            <person name="Brettin T."/>
            <person name="Fiebig A."/>
            <person name="Rohde M."/>
            <person name="Abt B."/>
            <person name="Goker M."/>
            <person name="Detter J.C."/>
            <person name="Woyke T."/>
            <person name="Bristow J."/>
            <person name="Eisen J.A."/>
            <person name="Markowitz V."/>
            <person name="Hugenholtz P."/>
            <person name="Kyrpides N.C."/>
            <person name="Klenk H.P."/>
            <person name="Lapidus A."/>
        </authorList>
    </citation>
    <scope>NUCLEOTIDE SEQUENCE [LARGE SCALE GENOMIC DNA]</scope>
    <source>
        <strain evidence="2">DSM 44963</strain>
    </source>
</reference>
<dbReference type="EMBL" id="ADVG01000004">
    <property type="protein sequence ID" value="EFH81075.1"/>
    <property type="molecule type" value="Genomic_DNA"/>
</dbReference>
<dbReference type="AlphaFoldDB" id="D6U371"/>
<keyword evidence="2" id="KW-1185">Reference proteome</keyword>
<evidence type="ECO:0000313" key="1">
    <source>
        <dbReference type="EMBL" id="EFH81075.1"/>
    </source>
</evidence>
<dbReference type="RefSeq" id="WP_007918230.1">
    <property type="nucleotide sequence ID" value="NZ_ADVG01000004.1"/>
</dbReference>
<dbReference type="InParanoid" id="D6U371"/>
<evidence type="ECO:0000313" key="2">
    <source>
        <dbReference type="Proteomes" id="UP000004508"/>
    </source>
</evidence>
<dbReference type="Proteomes" id="UP000004508">
    <property type="component" value="Unassembled WGS sequence"/>
</dbReference>
<protein>
    <submittedName>
        <fullName evidence="1">Uncharacterized protein</fullName>
    </submittedName>
</protein>
<sequence>MSKKDIFVIFPYLKTTNRVLLRGIVFRSSEDLEGLSLEQQKHLKTLFAMFFLRNNLRIKRMVYACVELEEHDNINQNLQQRLYEAQILINYRYASGDLVLHQEHASMYTLTTTKIPQSSIWPEDHPQIDHNVENMTPEDVSSNKYIDGYDGMLNGRSIFWVVPGNRTYPPVPHLSLNISQDLWFDIGVFAEAERNWAWVDFLKGYKRENTELENRLFTAMDWYNRGTVTDTNEPEMLLNLAVAFESLFSLESTDKVTARFEETVMTLLGSFPRLDSWLKQFYDARSSVVHKGMTQHYLFYTKDREKTRFPSGYGEKDTAELTYGSLTSSGRRIFRLCLTTMLSGAKMAEDDRLSSLFVHNQERLSKILRLLNQKTQLPEQRLHSIAEVVNDLHDHHPWSSEDRILSETLVAVGNSVIQTYLATKPQLSEQAETLVQEVLQQLQRKDISADEKLDFFERIAPTLSQGLSNPAANQPSQGKQYPLATVLYLLSYVASPHFLTRKWMRPQNGSQGPSS</sequence>
<proteinExistence type="predicted"/>